<evidence type="ECO:0000259" key="1">
    <source>
        <dbReference type="Pfam" id="PF24536"/>
    </source>
</evidence>
<reference evidence="2" key="1">
    <citation type="submission" date="2021-04" db="EMBL/GenBank/DDBJ databases">
        <authorList>
            <consortium name="Molecular Ecology Group"/>
        </authorList>
    </citation>
    <scope>NUCLEOTIDE SEQUENCE</scope>
</reference>
<dbReference type="Proteomes" id="UP000678393">
    <property type="component" value="Unassembled WGS sequence"/>
</dbReference>
<feature type="domain" description="NXPE C-terminal" evidence="1">
    <location>
        <begin position="4"/>
        <end position="127"/>
    </location>
</feature>
<dbReference type="PANTHER" id="PTHR16165:SF5">
    <property type="entry name" value="NXPE FAMILY MEMBER 3"/>
    <property type="match status" value="1"/>
</dbReference>
<proteinExistence type="predicted"/>
<keyword evidence="3" id="KW-1185">Reference proteome</keyword>
<dbReference type="PANTHER" id="PTHR16165">
    <property type="entry name" value="NXPE FAMILY MEMBER"/>
    <property type="match status" value="1"/>
</dbReference>
<dbReference type="EMBL" id="CAJHNH020002336">
    <property type="protein sequence ID" value="CAG5126372.1"/>
    <property type="molecule type" value="Genomic_DNA"/>
</dbReference>
<accession>A0A8S3ZGW0</accession>
<protein>
    <recommendedName>
        <fullName evidence="1">NXPE C-terminal domain-containing protein</fullName>
    </recommendedName>
</protein>
<sequence>KSFMDVSYLHSPEKLFGSIPSEGRYIINIHHFLHLSAHHISIFERYLTAVRNAIIRLLERNPHVLITLRGPHVAEHPPYFCLSTDAWAQYITTIQKETFRDLQDRVIYFPFWDITVASEDTDIHPGCNDHLSDVMFQFTCGRQQ</sequence>
<dbReference type="OrthoDB" id="8675562at2759"/>
<dbReference type="Pfam" id="PF24536">
    <property type="entry name" value="NXPE4_C"/>
    <property type="match status" value="1"/>
</dbReference>
<feature type="non-terminal residue" evidence="2">
    <location>
        <position position="144"/>
    </location>
</feature>
<evidence type="ECO:0000313" key="2">
    <source>
        <dbReference type="EMBL" id="CAG5126372.1"/>
    </source>
</evidence>
<evidence type="ECO:0000313" key="3">
    <source>
        <dbReference type="Proteomes" id="UP000678393"/>
    </source>
</evidence>
<organism evidence="2 3">
    <name type="scientific">Candidula unifasciata</name>
    <dbReference type="NCBI Taxonomy" id="100452"/>
    <lineage>
        <taxon>Eukaryota</taxon>
        <taxon>Metazoa</taxon>
        <taxon>Spiralia</taxon>
        <taxon>Lophotrochozoa</taxon>
        <taxon>Mollusca</taxon>
        <taxon>Gastropoda</taxon>
        <taxon>Heterobranchia</taxon>
        <taxon>Euthyneura</taxon>
        <taxon>Panpulmonata</taxon>
        <taxon>Eupulmonata</taxon>
        <taxon>Stylommatophora</taxon>
        <taxon>Helicina</taxon>
        <taxon>Helicoidea</taxon>
        <taxon>Geomitridae</taxon>
        <taxon>Candidula</taxon>
    </lineage>
</organism>
<dbReference type="AlphaFoldDB" id="A0A8S3ZGW0"/>
<dbReference type="InterPro" id="IPR057106">
    <property type="entry name" value="NXPE4_C"/>
</dbReference>
<name>A0A8S3ZGW0_9EUPU</name>
<gene>
    <name evidence="2" type="ORF">CUNI_LOCUS11930</name>
</gene>
<comment type="caution">
    <text evidence="2">The sequence shown here is derived from an EMBL/GenBank/DDBJ whole genome shotgun (WGS) entry which is preliminary data.</text>
</comment>